<dbReference type="PATRIC" id="fig|29343.3.peg.1500"/>
<dbReference type="HOGENOM" id="CLU_1493709_0_0_9"/>
<dbReference type="STRING" id="29343.CCDG5_1422"/>
<name>A0A078KLD8_9FIRM</name>
<dbReference type="OrthoDB" id="1739345at2"/>
<evidence type="ECO:0000313" key="1">
    <source>
        <dbReference type="EMBL" id="CDZ24536.1"/>
    </source>
</evidence>
<proteinExistence type="predicted"/>
<dbReference type="Proteomes" id="UP000032431">
    <property type="component" value="Chromosome I"/>
</dbReference>
<evidence type="ECO:0000313" key="2">
    <source>
        <dbReference type="Proteomes" id="UP000032431"/>
    </source>
</evidence>
<dbReference type="KEGG" id="ccel:CCDG5_1422"/>
<accession>A0A078KLD8</accession>
<organism evidence="1 2">
    <name type="scientific">[Clostridium] cellulosi</name>
    <dbReference type="NCBI Taxonomy" id="29343"/>
    <lineage>
        <taxon>Bacteria</taxon>
        <taxon>Bacillati</taxon>
        <taxon>Bacillota</taxon>
        <taxon>Clostridia</taxon>
        <taxon>Eubacteriales</taxon>
        <taxon>Oscillospiraceae</taxon>
        <taxon>Oscillospiraceae incertae sedis</taxon>
    </lineage>
</organism>
<reference evidence="2" key="1">
    <citation type="submission" date="2014-07" db="EMBL/GenBank/DDBJ databases">
        <authorList>
            <person name="Wibberg D."/>
        </authorList>
    </citation>
    <scope>NUCLEOTIDE SEQUENCE [LARGE SCALE GENOMIC DNA]</scope>
    <source>
        <strain evidence="2">DG5</strain>
    </source>
</reference>
<protein>
    <submittedName>
        <fullName evidence="1">Putative membrane protein</fullName>
    </submittedName>
</protein>
<dbReference type="AlphaFoldDB" id="A0A078KLD8"/>
<keyword evidence="2" id="KW-1185">Reference proteome</keyword>
<sequence length="189" mass="21415">MYFLFFILIVLALFVLLMFYVPADIKAKINTDNNVYDVFVHWLSPVFKAKLEVEDYKPVLSIKLFDKQVYKKAIKPRKGQGRRKNLSVSDYYHALVLSNSYVDAHYGLNNPFALGIASGIVGLIGSYFDIDINQSPELFPFSNYLIVNAGTQLNIGKSLVNLLRAYAANKYAAIKKSMRSDEYGTVEYG</sequence>
<gene>
    <name evidence="1" type="ORF">CCDG5_1422</name>
</gene>
<dbReference type="EMBL" id="LM995447">
    <property type="protein sequence ID" value="CDZ24536.1"/>
    <property type="molecule type" value="Genomic_DNA"/>
</dbReference>